<keyword evidence="3" id="KW-0479">Metal-binding</keyword>
<accession>A0A918WKU9</accession>
<dbReference type="SUPFAM" id="SSF63829">
    <property type="entry name" value="Calcium-dependent phosphotriesterase"/>
    <property type="match status" value="1"/>
</dbReference>
<dbReference type="InterPro" id="IPR005511">
    <property type="entry name" value="SMP-30"/>
</dbReference>
<evidence type="ECO:0000313" key="5">
    <source>
        <dbReference type="EMBL" id="GHC52148.1"/>
    </source>
</evidence>
<reference evidence="5" key="1">
    <citation type="journal article" date="2014" name="Int. J. Syst. Evol. Microbiol.">
        <title>Complete genome sequence of Corynebacterium casei LMG S-19264T (=DSM 44701T), isolated from a smear-ripened cheese.</title>
        <authorList>
            <consortium name="US DOE Joint Genome Institute (JGI-PGF)"/>
            <person name="Walter F."/>
            <person name="Albersmeier A."/>
            <person name="Kalinowski J."/>
            <person name="Ruckert C."/>
        </authorList>
    </citation>
    <scope>NUCLEOTIDE SEQUENCE</scope>
    <source>
        <strain evidence="5">KCTC 23310</strain>
    </source>
</reference>
<dbReference type="Gene3D" id="2.120.10.30">
    <property type="entry name" value="TolB, C-terminal domain"/>
    <property type="match status" value="1"/>
</dbReference>
<dbReference type="PRINTS" id="PR01790">
    <property type="entry name" value="SMP30FAMILY"/>
</dbReference>
<feature type="binding site" evidence="3">
    <location>
        <position position="12"/>
    </location>
    <ligand>
        <name>a divalent metal cation</name>
        <dbReference type="ChEBI" id="CHEBI:60240"/>
    </ligand>
</feature>
<feature type="binding site" evidence="3">
    <location>
        <position position="93"/>
    </location>
    <ligand>
        <name>substrate</name>
    </ligand>
</feature>
<protein>
    <submittedName>
        <fullName evidence="5">Gluconolactonase</fullName>
    </submittedName>
</protein>
<feature type="domain" description="SMP-30/Gluconolactonase/LRE-like region" evidence="4">
    <location>
        <begin position="10"/>
        <end position="251"/>
    </location>
</feature>
<name>A0A918WKU9_9RHOB</name>
<dbReference type="GO" id="GO:0004341">
    <property type="term" value="F:gluconolactonase activity"/>
    <property type="evidence" value="ECO:0007669"/>
    <property type="project" value="TreeGrafter"/>
</dbReference>
<evidence type="ECO:0000256" key="2">
    <source>
        <dbReference type="PIRSR" id="PIRSR605511-1"/>
    </source>
</evidence>
<comment type="similarity">
    <text evidence="1">Belongs to the SMP-30/CGR1 family.</text>
</comment>
<evidence type="ECO:0000256" key="3">
    <source>
        <dbReference type="PIRSR" id="PIRSR605511-2"/>
    </source>
</evidence>
<keyword evidence="3" id="KW-0862">Zinc</keyword>
<dbReference type="AlphaFoldDB" id="A0A918WKU9"/>
<evidence type="ECO:0000313" key="6">
    <source>
        <dbReference type="Proteomes" id="UP000638981"/>
    </source>
</evidence>
<dbReference type="Proteomes" id="UP000638981">
    <property type="component" value="Unassembled WGS sequence"/>
</dbReference>
<feature type="active site" description="Proton donor/acceptor" evidence="2">
    <location>
        <position position="192"/>
    </location>
</feature>
<reference evidence="5" key="2">
    <citation type="submission" date="2020-09" db="EMBL/GenBank/DDBJ databases">
        <authorList>
            <person name="Sun Q."/>
            <person name="Kim S."/>
        </authorList>
    </citation>
    <scope>NUCLEOTIDE SEQUENCE</scope>
    <source>
        <strain evidence="5">KCTC 23310</strain>
    </source>
</reference>
<sequence>MIYDNRLCQLGEGALWHPEREQFFWVDILGRKLMTQVAGQPQAWDMGEMCSAMGWISRDEFLIASETALFRFNIETGARVDLMALEADKPENRSNDGRADPWGGFWIGTMGRRAAADVGFGSFYRLYKGELRKVFPNVTIPNSCSFTPDGKTMFFADSALYKVFRVALDAEGWPVGQPETFLDFSASQAEPDGAVVDQDGLFWVALWADARVAAFAHDGAQVHNIPIPASQCTCPAFGGADGKTLFVTSAREWMSYEGLAQYPQSGATFAFPGVAMGQKEHRVIL</sequence>
<comment type="caution">
    <text evidence="5">The sequence shown here is derived from an EMBL/GenBank/DDBJ whole genome shotgun (WGS) entry which is preliminary data.</text>
</comment>
<feature type="binding site" evidence="3">
    <location>
        <position position="95"/>
    </location>
    <ligand>
        <name>substrate</name>
    </ligand>
</feature>
<proteinExistence type="inferred from homology"/>
<dbReference type="Pfam" id="PF08450">
    <property type="entry name" value="SGL"/>
    <property type="match status" value="1"/>
</dbReference>
<dbReference type="InterPro" id="IPR013658">
    <property type="entry name" value="SGL"/>
</dbReference>
<feature type="binding site" evidence="3">
    <location>
        <position position="142"/>
    </location>
    <ligand>
        <name>a divalent metal cation</name>
        <dbReference type="ChEBI" id="CHEBI:60240"/>
    </ligand>
</feature>
<evidence type="ECO:0000256" key="1">
    <source>
        <dbReference type="ARBA" id="ARBA00008853"/>
    </source>
</evidence>
<evidence type="ECO:0000259" key="4">
    <source>
        <dbReference type="Pfam" id="PF08450"/>
    </source>
</evidence>
<gene>
    <name evidence="5" type="ORF">GCM10007315_13320</name>
</gene>
<organism evidence="5 6">
    <name type="scientific">Neogemmobacter tilapiae</name>
    <dbReference type="NCBI Taxonomy" id="875041"/>
    <lineage>
        <taxon>Bacteria</taxon>
        <taxon>Pseudomonadati</taxon>
        <taxon>Pseudomonadota</taxon>
        <taxon>Alphaproteobacteria</taxon>
        <taxon>Rhodobacterales</taxon>
        <taxon>Paracoccaceae</taxon>
        <taxon>Neogemmobacter</taxon>
    </lineage>
</organism>
<feature type="binding site" evidence="3">
    <location>
        <position position="192"/>
    </location>
    <ligand>
        <name>a divalent metal cation</name>
        <dbReference type="ChEBI" id="CHEBI:60240"/>
    </ligand>
</feature>
<comment type="cofactor">
    <cofactor evidence="3">
        <name>Zn(2+)</name>
        <dbReference type="ChEBI" id="CHEBI:29105"/>
    </cofactor>
    <text evidence="3">Binds 1 divalent metal cation per subunit.</text>
</comment>
<keyword evidence="6" id="KW-1185">Reference proteome</keyword>
<dbReference type="PANTHER" id="PTHR10907">
    <property type="entry name" value="REGUCALCIN"/>
    <property type="match status" value="1"/>
</dbReference>
<dbReference type="EMBL" id="BMYJ01000003">
    <property type="protein sequence ID" value="GHC52148.1"/>
    <property type="molecule type" value="Genomic_DNA"/>
</dbReference>
<dbReference type="InterPro" id="IPR011042">
    <property type="entry name" value="6-blade_b-propeller_TolB-like"/>
</dbReference>
<dbReference type="GO" id="GO:0005509">
    <property type="term" value="F:calcium ion binding"/>
    <property type="evidence" value="ECO:0007669"/>
    <property type="project" value="TreeGrafter"/>
</dbReference>
<dbReference type="GO" id="GO:0019853">
    <property type="term" value="P:L-ascorbic acid biosynthetic process"/>
    <property type="evidence" value="ECO:0007669"/>
    <property type="project" value="TreeGrafter"/>
</dbReference>
<dbReference type="RefSeq" id="WP_189410841.1">
    <property type="nucleotide sequence ID" value="NZ_BMYJ01000003.1"/>
</dbReference>
<dbReference type="PANTHER" id="PTHR10907:SF47">
    <property type="entry name" value="REGUCALCIN"/>
    <property type="match status" value="1"/>
</dbReference>